<dbReference type="HAMAP" id="MF_00528">
    <property type="entry name" value="Maf"/>
    <property type="match status" value="1"/>
</dbReference>
<feature type="site" description="Important for substrate specificity" evidence="4">
    <location>
        <position position="152"/>
    </location>
</feature>
<comment type="catalytic activity">
    <reaction evidence="4">
        <text>dTTP + H2O = dTMP + diphosphate + H(+)</text>
        <dbReference type="Rhea" id="RHEA:28534"/>
        <dbReference type="ChEBI" id="CHEBI:15377"/>
        <dbReference type="ChEBI" id="CHEBI:15378"/>
        <dbReference type="ChEBI" id="CHEBI:33019"/>
        <dbReference type="ChEBI" id="CHEBI:37568"/>
        <dbReference type="ChEBI" id="CHEBI:63528"/>
        <dbReference type="EC" id="3.6.1.9"/>
    </reaction>
</comment>
<keyword evidence="4" id="KW-0963">Cytoplasm</keyword>
<feature type="active site" description="Proton acceptor" evidence="4">
    <location>
        <position position="69"/>
    </location>
</feature>
<evidence type="ECO:0000256" key="2">
    <source>
        <dbReference type="ARBA" id="ARBA00022801"/>
    </source>
</evidence>
<feature type="site" description="Important for substrate specificity" evidence="4">
    <location>
        <position position="70"/>
    </location>
</feature>
<dbReference type="SUPFAM" id="SSF52972">
    <property type="entry name" value="ITPase-like"/>
    <property type="match status" value="1"/>
</dbReference>
<dbReference type="CDD" id="cd00555">
    <property type="entry name" value="Maf"/>
    <property type="match status" value="1"/>
</dbReference>
<proteinExistence type="inferred from homology"/>
<dbReference type="GO" id="GO:0009117">
    <property type="term" value="P:nucleotide metabolic process"/>
    <property type="evidence" value="ECO:0007669"/>
    <property type="project" value="UniProtKB-KW"/>
</dbReference>
<comment type="cofactor">
    <cofactor evidence="1 4">
        <name>a divalent metal cation</name>
        <dbReference type="ChEBI" id="CHEBI:60240"/>
    </cofactor>
</comment>
<dbReference type="EMBL" id="FOSF01000005">
    <property type="protein sequence ID" value="SFJ86626.1"/>
    <property type="molecule type" value="Genomic_DNA"/>
</dbReference>
<name>A0A662ZAR4_9GAMM</name>
<sequence>MTKLILASGSPRRKEFMSYLGIPFDVDIPNVDESPVKGESPDELVHRLSRLKADSVSQKHSDSVVVAADTVVCFNGMILGKPSSREDAFKMIKMLQGQTHTVYTGVTVQKGSLVRSRVVSTEVVFDPLDDEFISNYVASGECDDKAGAYAIQGIASVFISEVKGSVSSVVGLPINEVVKFLREFGLDIPISKVCA</sequence>
<reference evidence="5 6" key="1">
    <citation type="submission" date="2016-10" db="EMBL/GenBank/DDBJ databases">
        <authorList>
            <person name="Varghese N."/>
            <person name="Submissions S."/>
        </authorList>
    </citation>
    <scope>NUCLEOTIDE SEQUENCE [LARGE SCALE GENOMIC DNA]</scope>
    <source>
        <strain evidence="5 6">22B</strain>
    </source>
</reference>
<dbReference type="GO" id="GO:0047429">
    <property type="term" value="F:nucleoside triphosphate diphosphatase activity"/>
    <property type="evidence" value="ECO:0007669"/>
    <property type="project" value="UniProtKB-EC"/>
</dbReference>
<keyword evidence="2 4" id="KW-0378">Hydrolase</keyword>
<dbReference type="NCBIfam" id="TIGR00172">
    <property type="entry name" value="maf"/>
    <property type="match status" value="1"/>
</dbReference>
<comment type="similarity">
    <text evidence="4">Belongs to the Maf family. YhdE subfamily.</text>
</comment>
<comment type="caution">
    <text evidence="4">Lacks conserved residue(s) required for the propagation of feature annotation.</text>
</comment>
<dbReference type="EC" id="3.6.1.9" evidence="4"/>
<feature type="site" description="Important for substrate specificity" evidence="4">
    <location>
        <position position="12"/>
    </location>
</feature>
<dbReference type="AlphaFoldDB" id="A0A662ZAR4"/>
<evidence type="ECO:0000313" key="5">
    <source>
        <dbReference type="EMBL" id="SFJ86626.1"/>
    </source>
</evidence>
<dbReference type="RefSeq" id="WP_074839038.1">
    <property type="nucleotide sequence ID" value="NZ_CP047056.1"/>
</dbReference>
<accession>A0A662ZAR4</accession>
<protein>
    <recommendedName>
        <fullName evidence="4">dTTP/UTP pyrophosphatase</fullName>
        <shortName evidence="4">dTTPase/UTPase</shortName>
        <ecNumber evidence="4">3.6.1.9</ecNumber>
    </recommendedName>
    <alternativeName>
        <fullName evidence="4">Nucleoside triphosphate pyrophosphatase</fullName>
    </alternativeName>
    <alternativeName>
        <fullName evidence="4">Nucleotide pyrophosphatase</fullName>
        <shortName evidence="4">Nucleotide PPase</shortName>
    </alternativeName>
</protein>
<keyword evidence="3 4" id="KW-0546">Nucleotide metabolism</keyword>
<evidence type="ECO:0000313" key="6">
    <source>
        <dbReference type="Proteomes" id="UP000243374"/>
    </source>
</evidence>
<comment type="function">
    <text evidence="4">Nucleoside triphosphate pyrophosphatase that hydrolyzes dTTP and UTP. May have a dual role in cell division arrest and in preventing the incorporation of modified nucleotides into cellular nucleic acids.</text>
</comment>
<gene>
    <name evidence="5" type="ORF">SAMN04487865_100525</name>
</gene>
<keyword evidence="6" id="KW-1185">Reference proteome</keyword>
<comment type="catalytic activity">
    <reaction evidence="4">
        <text>UTP + H2O = UMP + diphosphate + H(+)</text>
        <dbReference type="Rhea" id="RHEA:29395"/>
        <dbReference type="ChEBI" id="CHEBI:15377"/>
        <dbReference type="ChEBI" id="CHEBI:15378"/>
        <dbReference type="ChEBI" id="CHEBI:33019"/>
        <dbReference type="ChEBI" id="CHEBI:46398"/>
        <dbReference type="ChEBI" id="CHEBI:57865"/>
        <dbReference type="EC" id="3.6.1.9"/>
    </reaction>
</comment>
<dbReference type="Gene3D" id="3.90.950.10">
    <property type="match status" value="1"/>
</dbReference>
<evidence type="ECO:0000256" key="3">
    <source>
        <dbReference type="ARBA" id="ARBA00023080"/>
    </source>
</evidence>
<evidence type="ECO:0000256" key="1">
    <source>
        <dbReference type="ARBA" id="ARBA00001968"/>
    </source>
</evidence>
<dbReference type="OrthoDB" id="9807767at2"/>
<dbReference type="PIRSF" id="PIRSF006305">
    <property type="entry name" value="Maf"/>
    <property type="match status" value="1"/>
</dbReference>
<comment type="subcellular location">
    <subcellularLocation>
        <location evidence="4">Cytoplasm</location>
    </subcellularLocation>
</comment>
<dbReference type="InterPro" id="IPR003697">
    <property type="entry name" value="Maf-like"/>
</dbReference>
<dbReference type="PANTHER" id="PTHR43213">
    <property type="entry name" value="BIFUNCTIONAL DTTP/UTP PYROPHOSPHATASE/METHYLTRANSFERASE PROTEIN-RELATED"/>
    <property type="match status" value="1"/>
</dbReference>
<dbReference type="InterPro" id="IPR029001">
    <property type="entry name" value="ITPase-like_fam"/>
</dbReference>
<dbReference type="PANTHER" id="PTHR43213:SF5">
    <property type="entry name" value="BIFUNCTIONAL DTTP_UTP PYROPHOSPHATASE_METHYLTRANSFERASE PROTEIN-RELATED"/>
    <property type="match status" value="1"/>
</dbReference>
<dbReference type="Proteomes" id="UP000243374">
    <property type="component" value="Unassembled WGS sequence"/>
</dbReference>
<organism evidence="5 6">
    <name type="scientific">Succinivibrio dextrinosolvens</name>
    <dbReference type="NCBI Taxonomy" id="83771"/>
    <lineage>
        <taxon>Bacteria</taxon>
        <taxon>Pseudomonadati</taxon>
        <taxon>Pseudomonadota</taxon>
        <taxon>Gammaproteobacteria</taxon>
        <taxon>Aeromonadales</taxon>
        <taxon>Succinivibrionaceae</taxon>
        <taxon>Succinivibrio</taxon>
    </lineage>
</organism>
<dbReference type="Pfam" id="PF02545">
    <property type="entry name" value="Maf"/>
    <property type="match status" value="1"/>
</dbReference>
<evidence type="ECO:0000256" key="4">
    <source>
        <dbReference type="HAMAP-Rule" id="MF_00528"/>
    </source>
</evidence>
<dbReference type="GO" id="GO:0005737">
    <property type="term" value="C:cytoplasm"/>
    <property type="evidence" value="ECO:0007669"/>
    <property type="project" value="UniProtKB-SubCell"/>
</dbReference>